<feature type="transmembrane region" description="Helical" evidence="2">
    <location>
        <begin position="287"/>
        <end position="310"/>
    </location>
</feature>
<dbReference type="EMBL" id="NHZQ01000003">
    <property type="protein sequence ID" value="PSK60104.1"/>
    <property type="molecule type" value="Genomic_DNA"/>
</dbReference>
<keyword evidence="2" id="KW-0812">Transmembrane</keyword>
<feature type="compositionally biased region" description="Low complexity" evidence="1">
    <location>
        <begin position="34"/>
        <end position="52"/>
    </location>
</feature>
<protein>
    <submittedName>
        <fullName evidence="3">Uncharacterized protein</fullName>
    </submittedName>
</protein>
<proteinExistence type="predicted"/>
<evidence type="ECO:0000256" key="2">
    <source>
        <dbReference type="SAM" id="Phobius"/>
    </source>
</evidence>
<feature type="transmembrane region" description="Helical" evidence="2">
    <location>
        <begin position="242"/>
        <end position="267"/>
    </location>
</feature>
<reference evidence="3 4" key="1">
    <citation type="submission" date="2017-05" db="EMBL/GenBank/DDBJ databases">
        <title>Draft genome sequence of Elsinoe australis.</title>
        <authorList>
            <person name="Cheng Q."/>
        </authorList>
    </citation>
    <scope>NUCLEOTIDE SEQUENCE [LARGE SCALE GENOMIC DNA]</scope>
    <source>
        <strain evidence="3 4">NL1</strain>
    </source>
</reference>
<keyword evidence="2" id="KW-0472">Membrane</keyword>
<gene>
    <name evidence="3" type="ORF">B9Z65_1002</name>
</gene>
<dbReference type="Proteomes" id="UP000243723">
    <property type="component" value="Unassembled WGS sequence"/>
</dbReference>
<keyword evidence="4" id="KW-1185">Reference proteome</keyword>
<dbReference type="OrthoDB" id="4721035at2759"/>
<feature type="compositionally biased region" description="Basic and acidic residues" evidence="1">
    <location>
        <begin position="1"/>
        <end position="31"/>
    </location>
</feature>
<feature type="transmembrane region" description="Helical" evidence="2">
    <location>
        <begin position="351"/>
        <end position="371"/>
    </location>
</feature>
<comment type="caution">
    <text evidence="3">The sequence shown here is derived from an EMBL/GenBank/DDBJ whole genome shotgun (WGS) entry which is preliminary data.</text>
</comment>
<evidence type="ECO:0000313" key="3">
    <source>
        <dbReference type="EMBL" id="PSK60104.1"/>
    </source>
</evidence>
<evidence type="ECO:0000256" key="1">
    <source>
        <dbReference type="SAM" id="MobiDB-lite"/>
    </source>
</evidence>
<keyword evidence="2" id="KW-1133">Transmembrane helix</keyword>
<sequence>MDSRDRSGLHSELAAREQHSLEGQDTREHLAHLNTSTANASNRNANPSSPSAIFGGLALPNRQQAYHRLDSSGDDLEADEDRRREEDDIVGDFGSHMPAPGLGIATQPKKTTSLKRVSILDSPRESPGLKSMSTDDSAPPSARSFRSPTGVPDQSFYSCPSQSTSYGGPGAYELPEDGIGHKAQTPSLSSMRSGYQKSFNFADDEPFARSSTPGARSAYDVSFHPPRACPPARPFYERGCSWFAFALIIFAIFSTVFSGIFLVIALLGKRWGTSVRTNGNFTPTDAIVLTNVFAKAIEISFVAVVVTFLGQALSRRAFNKTQGGVTLAELSMRNWVLQPGTMFTHPATVKYGAFTILGGISLIATILSTLYTTAAQALVQPQLRFSDWEPRVMQGLVKASFANTNYVHEQCQTPITDSMDELYRGSTCFQIQNSAQAFLNYQRYMANWAVLTKAGNGSTEQALRPPGYGLMYENTTITAPWVDIQPVRRDDEGRIITNVSLAFPHPGVYQAARDPVNKILQPLDLDGLGLYGVRASVSSPVVNALCVQTSIEGDLDPLVYTAWSNSTAPFNATAWPTQINGLNMTNFKNTTKLDDIFRWGSQYGTGAGSQRAYPIFSKYPQEYNTILNHTQFPFYGRDSIYLLGQGGGNSPAGNSLVGNYVLCELSASITPDCSTHYNATTSGGSMEAVCNDKDDDLRYIVSNWNATRGNNTRSKDWFDIALDWGNSLSLNTGISDGKASNSRLLMQLLLDSPQLSPSLPSVGEAIAVMAGSTLLFSAYDSPFNTELWNYTTNILESPQPQYFNASVRGQEYASGGVEASQKGFLLILFPVFIANVLILGYLLWQRGLVTDFSEPPNLFSLAINSPPSQLLAGSCGAGPHGDQYKVNWVLQQEGDHLYMESGNQTRGHTQGRPQAPYLSDDVEMVNSPHQAQFRTLSKRKSLL</sequence>
<dbReference type="STRING" id="40998.A0A2P8AI39"/>
<feature type="compositionally biased region" description="Low complexity" evidence="1">
    <location>
        <begin position="137"/>
        <end position="148"/>
    </location>
</feature>
<organism evidence="3 4">
    <name type="scientific">Elsinoe australis</name>
    <dbReference type="NCBI Taxonomy" id="40998"/>
    <lineage>
        <taxon>Eukaryota</taxon>
        <taxon>Fungi</taxon>
        <taxon>Dikarya</taxon>
        <taxon>Ascomycota</taxon>
        <taxon>Pezizomycotina</taxon>
        <taxon>Dothideomycetes</taxon>
        <taxon>Dothideomycetidae</taxon>
        <taxon>Myriangiales</taxon>
        <taxon>Elsinoaceae</taxon>
        <taxon>Elsinoe</taxon>
    </lineage>
</organism>
<accession>A0A2P8AI39</accession>
<feature type="region of interest" description="Disordered" evidence="1">
    <location>
        <begin position="1"/>
        <end position="162"/>
    </location>
</feature>
<evidence type="ECO:0000313" key="4">
    <source>
        <dbReference type="Proteomes" id="UP000243723"/>
    </source>
</evidence>
<dbReference type="AlphaFoldDB" id="A0A2P8AI39"/>
<feature type="transmembrane region" description="Helical" evidence="2">
    <location>
        <begin position="824"/>
        <end position="844"/>
    </location>
</feature>
<name>A0A2P8AI39_9PEZI</name>